<evidence type="ECO:0000313" key="1">
    <source>
        <dbReference type="EMBL" id="KAJ7194558.1"/>
    </source>
</evidence>
<dbReference type="EMBL" id="JARJCW010000097">
    <property type="protein sequence ID" value="KAJ7194558.1"/>
    <property type="molecule type" value="Genomic_DNA"/>
</dbReference>
<evidence type="ECO:0000313" key="2">
    <source>
        <dbReference type="Proteomes" id="UP001219525"/>
    </source>
</evidence>
<sequence length="114" mass="12893">MVYYPHTDDNGPRCQWPSWNATTHLSITHIREPVIPKSNCSDPLVWWATRSPYSSPSARNNVNNKALIQMAQDFLSGPPVDIERTFFLHGNGGDIIEVDSGLDHDRDGDNERTM</sequence>
<accession>A0AAD6UXM8</accession>
<name>A0AAD6UXM8_9AGAR</name>
<organism evidence="1 2">
    <name type="scientific">Mycena pura</name>
    <dbReference type="NCBI Taxonomy" id="153505"/>
    <lineage>
        <taxon>Eukaryota</taxon>
        <taxon>Fungi</taxon>
        <taxon>Dikarya</taxon>
        <taxon>Basidiomycota</taxon>
        <taxon>Agaricomycotina</taxon>
        <taxon>Agaricomycetes</taxon>
        <taxon>Agaricomycetidae</taxon>
        <taxon>Agaricales</taxon>
        <taxon>Marasmiineae</taxon>
        <taxon>Mycenaceae</taxon>
        <taxon>Mycena</taxon>
    </lineage>
</organism>
<proteinExistence type="predicted"/>
<reference evidence="1" key="1">
    <citation type="submission" date="2023-03" db="EMBL/GenBank/DDBJ databases">
        <title>Massive genome expansion in bonnet fungi (Mycena s.s.) driven by repeated elements and novel gene families across ecological guilds.</title>
        <authorList>
            <consortium name="Lawrence Berkeley National Laboratory"/>
            <person name="Harder C.B."/>
            <person name="Miyauchi S."/>
            <person name="Viragh M."/>
            <person name="Kuo A."/>
            <person name="Thoen E."/>
            <person name="Andreopoulos B."/>
            <person name="Lu D."/>
            <person name="Skrede I."/>
            <person name="Drula E."/>
            <person name="Henrissat B."/>
            <person name="Morin E."/>
            <person name="Kohler A."/>
            <person name="Barry K."/>
            <person name="LaButti K."/>
            <person name="Morin E."/>
            <person name="Salamov A."/>
            <person name="Lipzen A."/>
            <person name="Mereny Z."/>
            <person name="Hegedus B."/>
            <person name="Baldrian P."/>
            <person name="Stursova M."/>
            <person name="Weitz H."/>
            <person name="Taylor A."/>
            <person name="Grigoriev I.V."/>
            <person name="Nagy L.G."/>
            <person name="Martin F."/>
            <person name="Kauserud H."/>
        </authorList>
    </citation>
    <scope>NUCLEOTIDE SEQUENCE</scope>
    <source>
        <strain evidence="1">9144</strain>
    </source>
</reference>
<dbReference type="Proteomes" id="UP001219525">
    <property type="component" value="Unassembled WGS sequence"/>
</dbReference>
<keyword evidence="2" id="KW-1185">Reference proteome</keyword>
<protein>
    <submittedName>
        <fullName evidence="1">Uncharacterized protein</fullName>
    </submittedName>
</protein>
<gene>
    <name evidence="1" type="ORF">GGX14DRAFT_404600</name>
</gene>
<comment type="caution">
    <text evidence="1">The sequence shown here is derived from an EMBL/GenBank/DDBJ whole genome shotgun (WGS) entry which is preliminary data.</text>
</comment>
<dbReference type="AlphaFoldDB" id="A0AAD6UXM8"/>